<evidence type="ECO:0000259" key="2">
    <source>
        <dbReference type="Pfam" id="PF10354"/>
    </source>
</evidence>
<dbReference type="Gene3D" id="3.40.50.12710">
    <property type="match status" value="1"/>
</dbReference>
<dbReference type="SUPFAM" id="SSF53335">
    <property type="entry name" value="S-adenosyl-L-methionine-dependent methyltransferases"/>
    <property type="match status" value="1"/>
</dbReference>
<dbReference type="EMBL" id="MZMZ02001930">
    <property type="protein sequence ID" value="RQM27924.1"/>
    <property type="molecule type" value="Genomic_DNA"/>
</dbReference>
<dbReference type="AlphaFoldDB" id="A0A425DF41"/>
<comment type="caution">
    <text evidence="3">The sequence shown here is derived from an EMBL/GenBank/DDBJ whole genome shotgun (WGS) entry which is preliminary data.</text>
</comment>
<dbReference type="InterPro" id="IPR019446">
    <property type="entry name" value="BMT5-like"/>
</dbReference>
<sequence length="810" mass="90961">MAKHGSKQRNAAAHPSKSGKKKGGFDKKKGSFDKKKPDAVQPVKKKVTAKVNPNTPSSLNLNARVDASASSAFHQANISNPNPKSVGGVSDKHRVLVVGDGDFSFSLALATRLGGEKIVATAYDSEAELLAKYPNVSANIRGLKVTQVSYKTYKPYKTTIIYLPMDGFPHIHTFIHSQADIHVGVDATNLARESWIQTLTFDRIVFNFPHLGGATEEDVERNQDLLWRFFQSSRKYLDNSKGEVHVALRNTLFYNRWDVTAQATKAGLKLKRYKEAVAMALTVEVPRDVAVSVPNQASEEPPHHELTTPPVSDKEDEPARPSDPERFELEAFTPFSSSHLWKLMSSFYDRQGVESWAQGIVPHFITSNTFIAKRYVQVFAAYLRDAVAKTLDPTEPLYIVELGTGSGKFSFYFVQWLYEMEAVVNLSFPLCRIRYIMTDFTDSNLKFWQTHPALRPFVERGVVDFAIFDATQDTSLYLINAKQTIAPQSLKNPICVVANYLFDTLHHELFRVDQTELKQGLISVGSTRLDEKEFTRNDGDVCIDPLDPEIIKRLSNLYRYDDISTAFYSNPHFNAILKWYQDYYGDQPATFLVPIGALNAIERLKLLSRHQLLILSGDKGHTNPDHFRGLQDPHIAVHGSFSVSLFVVPQEIESPPPQADLEALSVQRSAAYPTVCHVYDDTLEDAKAPSLKGVLALMKLSFYDADLFYKFRDVLLDQSPAAPAKVKVDVMVCLNKTWTHYYQLDKEKCFEAATELNSCYQKAATWLQRVTAELHPTAVVAANNDKEDPLLVSMQHIDLDVSTTPVEPLS</sequence>
<organism evidence="3 4">
    <name type="scientific">Aphanomyces astaci</name>
    <name type="common">Crayfish plague agent</name>
    <dbReference type="NCBI Taxonomy" id="112090"/>
    <lineage>
        <taxon>Eukaryota</taxon>
        <taxon>Sar</taxon>
        <taxon>Stramenopiles</taxon>
        <taxon>Oomycota</taxon>
        <taxon>Saprolegniomycetes</taxon>
        <taxon>Saprolegniales</taxon>
        <taxon>Verrucalvaceae</taxon>
        <taxon>Aphanomyces</taxon>
    </lineage>
</organism>
<feature type="compositionally biased region" description="Basic and acidic residues" evidence="1">
    <location>
        <begin position="23"/>
        <end position="38"/>
    </location>
</feature>
<feature type="domain" description="25S rRNA (uridine-N(3))-methyltransferase BMT5-like" evidence="2">
    <location>
        <begin position="96"/>
        <end position="272"/>
    </location>
</feature>
<evidence type="ECO:0000256" key="1">
    <source>
        <dbReference type="SAM" id="MobiDB-lite"/>
    </source>
</evidence>
<dbReference type="VEuPathDB" id="FungiDB:H257_11872"/>
<dbReference type="GO" id="GO:0005737">
    <property type="term" value="C:cytoplasm"/>
    <property type="evidence" value="ECO:0007669"/>
    <property type="project" value="TreeGrafter"/>
</dbReference>
<dbReference type="Pfam" id="PF10354">
    <property type="entry name" value="BMT5-like"/>
    <property type="match status" value="1"/>
</dbReference>
<dbReference type="PANTHER" id="PTHR11538">
    <property type="entry name" value="PHENYLALANYL-TRNA SYNTHETASE"/>
    <property type="match status" value="1"/>
</dbReference>
<protein>
    <recommendedName>
        <fullName evidence="2">25S rRNA (uridine-N(3))-methyltransferase BMT5-like domain-containing protein</fullName>
    </recommendedName>
</protein>
<name>A0A425DF41_APHAT</name>
<feature type="region of interest" description="Disordered" evidence="1">
    <location>
        <begin position="1"/>
        <end position="59"/>
    </location>
</feature>
<gene>
    <name evidence="3" type="ORF">B5M09_007520</name>
</gene>
<proteinExistence type="predicted"/>
<dbReference type="GO" id="GO:0070042">
    <property type="term" value="F:rRNA (uridine-N3-)-methyltransferase activity"/>
    <property type="evidence" value="ECO:0007669"/>
    <property type="project" value="InterPro"/>
</dbReference>
<reference evidence="3" key="1">
    <citation type="submission" date="2018-07" db="EMBL/GenBank/DDBJ databases">
        <title>Annotation of Aphanomyces astaci genome assembly.</title>
        <authorList>
            <person name="Studholme D.J."/>
        </authorList>
    </citation>
    <scope>NUCLEOTIDE SEQUENCE [LARGE SCALE GENOMIC DNA]</scope>
    <source>
        <strain evidence="3">Pc</strain>
    </source>
</reference>
<evidence type="ECO:0000313" key="3">
    <source>
        <dbReference type="EMBL" id="RQM27924.1"/>
    </source>
</evidence>
<feature type="region of interest" description="Disordered" evidence="1">
    <location>
        <begin position="293"/>
        <end position="323"/>
    </location>
</feature>
<evidence type="ECO:0000313" key="4">
    <source>
        <dbReference type="Proteomes" id="UP000284702"/>
    </source>
</evidence>
<dbReference type="Proteomes" id="UP000284702">
    <property type="component" value="Unassembled WGS sequence"/>
</dbReference>
<keyword evidence="4" id="KW-1185">Reference proteome</keyword>
<dbReference type="GO" id="GO:0070475">
    <property type="term" value="P:rRNA base methylation"/>
    <property type="evidence" value="ECO:0007669"/>
    <property type="project" value="InterPro"/>
</dbReference>
<accession>A0A425DF41</accession>
<dbReference type="VEuPathDB" id="FungiDB:H257_11873"/>
<dbReference type="PANTHER" id="PTHR11538:SF26">
    <property type="entry name" value="FERREDOXIN-FOLD ANTICODON-BINDING DOMAIN-CONTAINING PROTEIN 1"/>
    <property type="match status" value="1"/>
</dbReference>
<dbReference type="InterPro" id="IPR029063">
    <property type="entry name" value="SAM-dependent_MTases_sf"/>
</dbReference>
<dbReference type="InterPro" id="IPR038375">
    <property type="entry name" value="NDUFAF7_sf"/>
</dbReference>